<gene>
    <name evidence="4" type="ordered locus">bgla_3p0490</name>
</gene>
<feature type="region of interest" description="Disordered" evidence="1">
    <location>
        <begin position="565"/>
        <end position="645"/>
    </location>
</feature>
<feature type="compositionally biased region" description="Basic and acidic residues" evidence="1">
    <location>
        <begin position="629"/>
        <end position="638"/>
    </location>
</feature>
<evidence type="ECO:0000259" key="3">
    <source>
        <dbReference type="SMART" id="SM00471"/>
    </source>
</evidence>
<dbReference type="HOGENOM" id="CLU_362775_0_0_4"/>
<sequence>MHREPLVAATTFVVTFWLVVVTILGVLHGQVKPTDLLSVTYWGIPLAAPAGGVVGGIAISILSIYLHRHYTFESLRPHSQGGMGTNMGRVPIILEPLPSSKKRIGYDVLRVPAAMANVIIKRPELPDDFLDIWYKRYEKSYPAHAALMQRLERVLMQHAHYPATHVQDGPRNHGGRSLVEHSLLVSMLMEWNAPAFKYPVDPSRPHLPLLDPNYEFNPVDPLIAIAGMAHDIGKIEAYEFAKEDPEKLKPPVGSRIDHDKIGARVLARMDEFWELPDDDREVLQLTCAYYHTPHAMPMGSPKTVRSDRLHAMTELLIKWDSEGSALENNQGPEVADQYPVRAETPLAEASTKPVKPKKAKGGDRGRTEPTAGELVKATDNTTPTIAVGNAKSNAGQQILLWDVIRSVLIEPGRINGKDTRRNMGWKFTFPHLGGRTLIFLVEDSFTKMVAARGDLEGEMEGKFSGPTVDPLTRRILRTCFEEGALFLDYEDARTRSPEMLVYSLRLYMPSRYFVNEKTRKEVNAPGNRGDYKSLASVLVLEATATVLPELLKLPDNNRVPHIHHFRVGSAGRRGRPRKDTGSVVGSSTGDAATTTDMPADTGGWAIPSLDDIESGERELPDEESAAEDAGERGDEGDSGRVIASRAVVPRAATPGVDPSLMGSFALAPAPAQAAVPAQPKRKAISPTMLAQVARAAAKREQGVAAATRPDQVIIHATHPRVVEELGLANMGYRDIDALLDDIRAGEVADTDLIEYEGKPLIRVRTPNQTA</sequence>
<accession>F2LSF4</accession>
<keyword evidence="2" id="KW-0812">Transmembrane</keyword>
<dbReference type="Pfam" id="PF01966">
    <property type="entry name" value="HD"/>
    <property type="match status" value="1"/>
</dbReference>
<dbReference type="EMBL" id="CP002603">
    <property type="protein sequence ID" value="AEA65750.1"/>
    <property type="molecule type" value="Genomic_DNA"/>
</dbReference>
<feature type="compositionally biased region" description="Basic residues" evidence="1">
    <location>
        <begin position="565"/>
        <end position="576"/>
    </location>
</feature>
<keyword evidence="2" id="KW-1133">Transmembrane helix</keyword>
<dbReference type="CDD" id="cd09641">
    <property type="entry name" value="Cas3''_I"/>
    <property type="match status" value="1"/>
</dbReference>
<dbReference type="AlphaFoldDB" id="F2LSF4"/>
<feature type="transmembrane region" description="Helical" evidence="2">
    <location>
        <begin position="39"/>
        <end position="66"/>
    </location>
</feature>
<dbReference type="InterPro" id="IPR006674">
    <property type="entry name" value="HD_domain"/>
</dbReference>
<keyword evidence="2" id="KW-0472">Membrane</keyword>
<geneLocation type="plasmid" evidence="4 5">
    <name>bgla_3p</name>
</geneLocation>
<feature type="compositionally biased region" description="Acidic residues" evidence="1">
    <location>
        <begin position="619"/>
        <end position="628"/>
    </location>
</feature>
<evidence type="ECO:0000256" key="2">
    <source>
        <dbReference type="SAM" id="Phobius"/>
    </source>
</evidence>
<feature type="compositionally biased region" description="Low complexity" evidence="1">
    <location>
        <begin position="588"/>
        <end position="603"/>
    </location>
</feature>
<dbReference type="KEGG" id="bgd:bgla_3p0490"/>
<keyword evidence="5" id="KW-1185">Reference proteome</keyword>
<evidence type="ECO:0000256" key="1">
    <source>
        <dbReference type="SAM" id="MobiDB-lite"/>
    </source>
</evidence>
<dbReference type="Proteomes" id="UP000008316">
    <property type="component" value="Plasmid bgla_3p"/>
</dbReference>
<protein>
    <recommendedName>
        <fullName evidence="3">HD/PDEase domain-containing protein</fullName>
    </recommendedName>
</protein>
<name>F2LSF4_BURGS</name>
<dbReference type="SMART" id="SM00471">
    <property type="entry name" value="HDc"/>
    <property type="match status" value="1"/>
</dbReference>
<reference evidence="4 5" key="1">
    <citation type="journal article" date="2011" name="J. Bacteriol.">
        <title>Complete genome sequence of Burkholderia gladioli BSR3.</title>
        <authorList>
            <person name="Seo Y.S."/>
            <person name="Lim J."/>
            <person name="Choi B.S."/>
            <person name="Kim H."/>
            <person name="Goo E."/>
            <person name="Lee B."/>
            <person name="Lim J.S."/>
            <person name="Choi I.Y."/>
            <person name="Moon J.S."/>
            <person name="Kim J."/>
            <person name="Hwang I."/>
        </authorList>
    </citation>
    <scope>NUCLEOTIDE SEQUENCE [LARGE SCALE GENOMIC DNA]</scope>
    <source>
        <strain evidence="4 5">BSR3</strain>
        <plasmid evidence="4">bgla_3p</plasmid>
    </source>
</reference>
<dbReference type="RefSeq" id="WP_013691885.1">
    <property type="nucleotide sequence ID" value="NC_015378.1"/>
</dbReference>
<keyword evidence="4" id="KW-0614">Plasmid</keyword>
<evidence type="ECO:0000313" key="5">
    <source>
        <dbReference type="Proteomes" id="UP000008316"/>
    </source>
</evidence>
<feature type="transmembrane region" description="Helical" evidence="2">
    <location>
        <begin position="6"/>
        <end position="27"/>
    </location>
</feature>
<dbReference type="InterPro" id="IPR003607">
    <property type="entry name" value="HD/PDEase_dom"/>
</dbReference>
<feature type="region of interest" description="Disordered" evidence="1">
    <location>
        <begin position="344"/>
        <end position="370"/>
    </location>
</feature>
<evidence type="ECO:0000313" key="4">
    <source>
        <dbReference type="EMBL" id="AEA65750.1"/>
    </source>
</evidence>
<organism evidence="4 5">
    <name type="scientific">Burkholderia gladioli (strain BSR3)</name>
    <dbReference type="NCBI Taxonomy" id="999541"/>
    <lineage>
        <taxon>Bacteria</taxon>
        <taxon>Pseudomonadati</taxon>
        <taxon>Pseudomonadota</taxon>
        <taxon>Betaproteobacteria</taxon>
        <taxon>Burkholderiales</taxon>
        <taxon>Burkholderiaceae</taxon>
        <taxon>Burkholderia</taxon>
    </lineage>
</organism>
<feature type="domain" description="HD/PDEase" evidence="3">
    <location>
        <begin position="174"/>
        <end position="393"/>
    </location>
</feature>
<dbReference type="Gene3D" id="1.10.3210.10">
    <property type="entry name" value="Hypothetical protein af1432"/>
    <property type="match status" value="1"/>
</dbReference>
<dbReference type="SUPFAM" id="SSF109604">
    <property type="entry name" value="HD-domain/PDEase-like"/>
    <property type="match status" value="1"/>
</dbReference>
<proteinExistence type="predicted"/>